<reference evidence="3 4" key="1">
    <citation type="submission" date="2020-10" db="EMBL/GenBank/DDBJ databases">
        <authorList>
            <person name="Sedaghatjoo S."/>
        </authorList>
    </citation>
    <scope>NUCLEOTIDE SEQUENCE [LARGE SCALE GENOMIC DNA]</scope>
    <source>
        <strain evidence="3 4">LLFL</strain>
    </source>
</reference>
<organism evidence="3 4">
    <name type="scientific">Tilletia laevis</name>
    <dbReference type="NCBI Taxonomy" id="157183"/>
    <lineage>
        <taxon>Eukaryota</taxon>
        <taxon>Fungi</taxon>
        <taxon>Dikarya</taxon>
        <taxon>Basidiomycota</taxon>
        <taxon>Ustilaginomycotina</taxon>
        <taxon>Exobasidiomycetes</taxon>
        <taxon>Tilletiales</taxon>
        <taxon>Tilletiaceae</taxon>
        <taxon>Tilletia</taxon>
    </lineage>
</organism>
<accession>A0A9N8QBZ6</accession>
<dbReference type="InterPro" id="IPR023586">
    <property type="entry name" value="Ile-tRNA-ligase_type2"/>
</dbReference>
<dbReference type="Pfam" id="PF06201">
    <property type="entry name" value="PITH"/>
    <property type="match status" value="1"/>
</dbReference>
<dbReference type="GO" id="GO:0005524">
    <property type="term" value="F:ATP binding"/>
    <property type="evidence" value="ECO:0007669"/>
    <property type="project" value="InterPro"/>
</dbReference>
<dbReference type="Proteomes" id="UP000836404">
    <property type="component" value="Unassembled WGS sequence"/>
</dbReference>
<dbReference type="InterPro" id="IPR010400">
    <property type="entry name" value="PITH_dom"/>
</dbReference>
<dbReference type="PROSITE" id="PS51532">
    <property type="entry name" value="PITH"/>
    <property type="match status" value="1"/>
</dbReference>
<dbReference type="SUPFAM" id="SSF49785">
    <property type="entry name" value="Galactose-binding domain-like"/>
    <property type="match status" value="1"/>
</dbReference>
<comment type="caution">
    <text evidence="3">The sequence shown here is derived from an EMBL/GenBank/DDBJ whole genome shotgun (WGS) entry which is preliminary data.</text>
</comment>
<dbReference type="PANTHER" id="PTHR42780">
    <property type="entry name" value="SOLEUCYL-TRNA SYNTHETASE"/>
    <property type="match status" value="1"/>
</dbReference>
<dbReference type="InterPro" id="IPR009080">
    <property type="entry name" value="tRNAsynth_Ia_anticodon-bd"/>
</dbReference>
<dbReference type="GO" id="GO:0004822">
    <property type="term" value="F:isoleucine-tRNA ligase activity"/>
    <property type="evidence" value="ECO:0007669"/>
    <property type="project" value="InterPro"/>
</dbReference>
<dbReference type="SUPFAM" id="SSF47323">
    <property type="entry name" value="Anticodon-binding domain of a subclass of class I aminoacyl-tRNA synthetases"/>
    <property type="match status" value="1"/>
</dbReference>
<name>A0A9N8QBZ6_9BASI</name>
<feature type="domain" description="PITH" evidence="2">
    <location>
        <begin position="1"/>
        <end position="177"/>
    </location>
</feature>
<dbReference type="PANTHER" id="PTHR42780:SF1">
    <property type="entry name" value="ISOLEUCINE--TRNA LIGASE, CYTOPLASMIC"/>
    <property type="match status" value="1"/>
</dbReference>
<evidence type="ECO:0000259" key="2">
    <source>
        <dbReference type="PROSITE" id="PS51532"/>
    </source>
</evidence>
<evidence type="ECO:0000256" key="1">
    <source>
        <dbReference type="SAM" id="MobiDB-lite"/>
    </source>
</evidence>
<proteinExistence type="predicted"/>
<evidence type="ECO:0000313" key="3">
    <source>
        <dbReference type="EMBL" id="CAD6925064.1"/>
    </source>
</evidence>
<evidence type="ECO:0000313" key="4">
    <source>
        <dbReference type="Proteomes" id="UP000836404"/>
    </source>
</evidence>
<dbReference type="InterPro" id="IPR008979">
    <property type="entry name" value="Galactose-bd-like_sf"/>
</dbReference>
<dbReference type="InterPro" id="IPR037047">
    <property type="entry name" value="PITH_dom_sf"/>
</dbReference>
<dbReference type="EMBL" id="CAJHJF010002294">
    <property type="protein sequence ID" value="CAD6925064.1"/>
    <property type="molecule type" value="Genomic_DNA"/>
</dbReference>
<dbReference type="AlphaFoldDB" id="A0A9N8QBZ6"/>
<dbReference type="GO" id="GO:0005737">
    <property type="term" value="C:cytoplasm"/>
    <property type="evidence" value="ECO:0007669"/>
    <property type="project" value="UniProtKB-ARBA"/>
</dbReference>
<dbReference type="GO" id="GO:0006428">
    <property type="term" value="P:isoleucyl-tRNA aminoacylation"/>
    <property type="evidence" value="ECO:0007669"/>
    <property type="project" value="TreeGrafter"/>
</dbReference>
<protein>
    <recommendedName>
        <fullName evidence="2">PITH domain-containing protein</fullName>
    </recommendedName>
</protein>
<gene>
    <name evidence="3" type="ORF">JKILLFL_G4778</name>
</gene>
<keyword evidence="4" id="KW-1185">Reference proteome</keyword>
<dbReference type="Gene3D" id="2.60.120.470">
    <property type="entry name" value="PITH domain"/>
    <property type="match status" value="1"/>
</dbReference>
<feature type="region of interest" description="Disordered" evidence="1">
    <location>
        <begin position="129"/>
        <end position="166"/>
    </location>
</feature>
<sequence>MNNNCNDEVTTVDLNQVGLSAGNELNLYEYIDKVIKPWNERNSMVVYVESLVDDQFIINVPFTCPCRIKSILLKPGRGDLAPQRCRAYVNRFDEVEATSAPEAPSLPPPPRTSLAGNLSRLTVSASAFAPSSSTEQRPAPEQQHYVSSSSSSNRAGSVGVPGTGKPQADFALLDGGGLSEYPSDTPALETGQLFYLGFRGTPLVLKKTEQADFDVSAAFELTNWYIRFKRRRLKGEGGQEDWLTSLDCLFETLFTLCRTTDASDKNDYRSLHFLSFPSVREDYIDEVILRRFSALQSVTELVRTLRERNVLALRVPLKELVGFHSDQESLDDVQSLSTYITEEPNVHDLVLSTDEKRCGVGFKISADWPTLGRKLRKDLAGREKVSLEDAKAYLGTLWEFRYLFMYLRSSGREVGQAQ</sequence>